<dbReference type="Proteomes" id="UP000292424">
    <property type="component" value="Chromosome"/>
</dbReference>
<dbReference type="AlphaFoldDB" id="A0A5P2G8B3"/>
<keyword evidence="1" id="KW-1133">Transmembrane helix</keyword>
<feature type="transmembrane region" description="Helical" evidence="1">
    <location>
        <begin position="60"/>
        <end position="79"/>
    </location>
</feature>
<dbReference type="KEGG" id="arac:E0W69_012575"/>
<accession>A0A5P2G8B3</accession>
<reference evidence="2 3" key="1">
    <citation type="submission" date="2019-09" db="EMBL/GenBank/DDBJ databases">
        <title>Complete genome sequence of Arachidicoccus sp. B3-10 isolated from apple orchard soil.</title>
        <authorList>
            <person name="Kim H.S."/>
            <person name="Han K.-I."/>
            <person name="Suh M.K."/>
            <person name="Lee K.C."/>
            <person name="Eom M.K."/>
            <person name="Kim J.-S."/>
            <person name="Kang S.W."/>
            <person name="Sin Y."/>
            <person name="Lee J.-S."/>
        </authorList>
    </citation>
    <scope>NUCLEOTIDE SEQUENCE [LARGE SCALE GENOMIC DNA]</scope>
    <source>
        <strain evidence="2 3">B3-10</strain>
    </source>
</reference>
<evidence type="ECO:0000313" key="3">
    <source>
        <dbReference type="Proteomes" id="UP000292424"/>
    </source>
</evidence>
<keyword evidence="3" id="KW-1185">Reference proteome</keyword>
<dbReference type="OrthoDB" id="122062at2"/>
<dbReference type="RefSeq" id="WP_131330408.1">
    <property type="nucleotide sequence ID" value="NZ_CP044016.1"/>
</dbReference>
<dbReference type="Pfam" id="PF03083">
    <property type="entry name" value="MtN3_slv"/>
    <property type="match status" value="1"/>
</dbReference>
<gene>
    <name evidence="2" type="ORF">E0W69_012575</name>
</gene>
<dbReference type="InterPro" id="IPR004316">
    <property type="entry name" value="SWEET_rpt"/>
</dbReference>
<proteinExistence type="predicted"/>
<dbReference type="GO" id="GO:0016020">
    <property type="term" value="C:membrane"/>
    <property type="evidence" value="ECO:0007669"/>
    <property type="project" value="InterPro"/>
</dbReference>
<sequence length="95" mass="10408">MDFISILGIVSTLCTTGAYLPQTLKIIKTNHTKSLSALTYTMISIGSALWVYYAVLRHDIPVIIANGVQGSLSLIILLMKLRNMGKHKETTKATT</sequence>
<dbReference type="Gene3D" id="1.20.1280.290">
    <property type="match status" value="1"/>
</dbReference>
<evidence type="ECO:0008006" key="4">
    <source>
        <dbReference type="Google" id="ProtNLM"/>
    </source>
</evidence>
<protein>
    <recommendedName>
        <fullName evidence="4">Glutathione synthetase</fullName>
    </recommendedName>
</protein>
<keyword evidence="1" id="KW-0472">Membrane</keyword>
<dbReference type="EMBL" id="CP044016">
    <property type="protein sequence ID" value="QES89463.1"/>
    <property type="molecule type" value="Genomic_DNA"/>
</dbReference>
<evidence type="ECO:0000313" key="2">
    <source>
        <dbReference type="EMBL" id="QES89463.1"/>
    </source>
</evidence>
<keyword evidence="1" id="KW-0812">Transmembrane</keyword>
<feature type="transmembrane region" description="Helical" evidence="1">
    <location>
        <begin position="35"/>
        <end position="54"/>
    </location>
</feature>
<name>A0A5P2G8B3_9BACT</name>
<evidence type="ECO:0000256" key="1">
    <source>
        <dbReference type="SAM" id="Phobius"/>
    </source>
</evidence>
<organism evidence="2 3">
    <name type="scientific">Rhizosphaericola mali</name>
    <dbReference type="NCBI Taxonomy" id="2545455"/>
    <lineage>
        <taxon>Bacteria</taxon>
        <taxon>Pseudomonadati</taxon>
        <taxon>Bacteroidota</taxon>
        <taxon>Chitinophagia</taxon>
        <taxon>Chitinophagales</taxon>
        <taxon>Chitinophagaceae</taxon>
        <taxon>Rhizosphaericola</taxon>
    </lineage>
</organism>